<feature type="compositionally biased region" description="Pro residues" evidence="1">
    <location>
        <begin position="249"/>
        <end position="287"/>
    </location>
</feature>
<dbReference type="Proteomes" id="UP000650467">
    <property type="component" value="Unassembled WGS sequence"/>
</dbReference>
<reference evidence="2" key="1">
    <citation type="journal article" date="2020" name="bioRxiv">
        <title>Comparative genomics of Chlamydomonas.</title>
        <authorList>
            <person name="Craig R.J."/>
            <person name="Hasan A.R."/>
            <person name="Ness R.W."/>
            <person name="Keightley P.D."/>
        </authorList>
    </citation>
    <scope>NUCLEOTIDE SEQUENCE</scope>
    <source>
        <strain evidence="2">SAG 7.73</strain>
    </source>
</reference>
<sequence length="1020" mass="111779">MIPGPGTQWPYGKDYYKDVCNGPSGVLTVPMKNRYAMDWVNAPVLADAYIYRTYSSDPTKSLLYITVAIRGVNNSFPTQQPTGQPPNQLYYVEPYPLEPEQDDEGLYLDMSASIYLWTDARNVTYKQYVDPMIYSGKYSCFTAVFNLQRICDPARSYRNTAKRNLNERCTCRPGYENNCDPVDISKSDRFFIVLNVNGVPFQTSQIQMPNPTCANPATTTKPFVFSNSNGPAIITEYVINPDACNLRPTAPPSPPLNPSPPNPPLPPSPAPSPPNPPQPPSPAPPPNLSIYAQVSVTTFNPLRFFSSGYDCSMARNATSYYWRGRTVVQRVTCAITSVFQSAYDSNFDVITLTFYFNSVTNLRYFFDSVNNEPFWVDLFTVLTPGCGAVGNYTDIVYNPYNIIPPVPLSQQNLTNPQPFCAYGGEVSADGCWFVMDQFACPHPPSPPPAPPSPPSPPNPNSPPRPPAPPSPPPPPCGVTVQAINYRYNATSDLDACWDFIVTVKYLYTTNATSWYCDTVSLNSTFMSIYTVFPTDKEAQNFWTNFNNPYFAVVTLSSINPTCRTGLLGMGTPSCNQTDVYWDVRNSNYPVRQLGGVCPPAPPRPPPRPMPLPAPPGGPSNMPSPPPPFPPNMVPPSPPVRPRPPPPYNDPFVMTVESPTPYPDDMCARATATLVSKLAFFDRPYQGPVCKLGATIAYFMVITVGFTDPRHSTAFGMTFHDEFNEYAATVGLPCNSSTLLQANGASWLERCPDVPALCCGVGLSSPPPRPARPPRPPSPRPPRPPPPDYPNGPDGPTQPNTPMRRRPPPSPPPPRKRSPPPPPPFRRPRPPRPPPPSPPPPSPPPPRNLPTTRRPPPSPPPPSPPPPSTSSFTQNRVFAIVAPPTLAGSGVGNDLVPILCRNLKDGLRAIFTTYGWEEGTQYGLTSDDCPSRILSSGAKQYNMTLGLTQGAAQSLVTLLNQPDNFQLFVTAADILCGSRVSLVKLLTQEVYFTKNKDNSPLALDPNNPFSTCVHTILAMRK</sequence>
<feature type="compositionally biased region" description="Pro residues" evidence="1">
    <location>
        <begin position="807"/>
        <end position="867"/>
    </location>
</feature>
<feature type="compositionally biased region" description="Pro residues" evidence="1">
    <location>
        <begin position="598"/>
        <end position="645"/>
    </location>
</feature>
<gene>
    <name evidence="2" type="ORF">HXX76_012746</name>
</gene>
<evidence type="ECO:0008006" key="4">
    <source>
        <dbReference type="Google" id="ProtNLM"/>
    </source>
</evidence>
<evidence type="ECO:0000313" key="3">
    <source>
        <dbReference type="Proteomes" id="UP000650467"/>
    </source>
</evidence>
<feature type="region of interest" description="Disordered" evidence="1">
    <location>
        <begin position="444"/>
        <end position="475"/>
    </location>
</feature>
<comment type="caution">
    <text evidence="2">The sequence shown here is derived from an EMBL/GenBank/DDBJ whole genome shotgun (WGS) entry which is preliminary data.</text>
</comment>
<dbReference type="EMBL" id="JAEHOC010000044">
    <property type="protein sequence ID" value="KAG2426961.1"/>
    <property type="molecule type" value="Genomic_DNA"/>
</dbReference>
<feature type="region of interest" description="Disordered" evidence="1">
    <location>
        <begin position="596"/>
        <end position="645"/>
    </location>
</feature>
<dbReference type="OrthoDB" id="533097at2759"/>
<name>A0A835SJZ8_CHLIN</name>
<accession>A0A835SJZ8</accession>
<dbReference type="AlphaFoldDB" id="A0A835SJZ8"/>
<protein>
    <recommendedName>
        <fullName evidence="4">Pherophorin domain-containing protein</fullName>
    </recommendedName>
</protein>
<feature type="region of interest" description="Disordered" evidence="1">
    <location>
        <begin position="763"/>
        <end position="871"/>
    </location>
</feature>
<evidence type="ECO:0000313" key="2">
    <source>
        <dbReference type="EMBL" id="KAG2426961.1"/>
    </source>
</evidence>
<keyword evidence="3" id="KW-1185">Reference proteome</keyword>
<organism evidence="2 3">
    <name type="scientific">Chlamydomonas incerta</name>
    <dbReference type="NCBI Taxonomy" id="51695"/>
    <lineage>
        <taxon>Eukaryota</taxon>
        <taxon>Viridiplantae</taxon>
        <taxon>Chlorophyta</taxon>
        <taxon>core chlorophytes</taxon>
        <taxon>Chlorophyceae</taxon>
        <taxon>CS clade</taxon>
        <taxon>Chlamydomonadales</taxon>
        <taxon>Chlamydomonadaceae</taxon>
        <taxon>Chlamydomonas</taxon>
    </lineage>
</organism>
<evidence type="ECO:0000256" key="1">
    <source>
        <dbReference type="SAM" id="MobiDB-lite"/>
    </source>
</evidence>
<proteinExistence type="predicted"/>
<feature type="region of interest" description="Disordered" evidence="1">
    <location>
        <begin position="248"/>
        <end position="287"/>
    </location>
</feature>
<feature type="compositionally biased region" description="Pro residues" evidence="1">
    <location>
        <begin position="764"/>
        <end position="789"/>
    </location>
</feature>